<keyword evidence="5" id="KW-0418">Kinase</keyword>
<dbReference type="CTD" id="121457"/>
<feature type="compositionally biased region" description="Basic residues" evidence="2">
    <location>
        <begin position="1"/>
        <end position="11"/>
    </location>
</feature>
<feature type="region of interest" description="Disordered" evidence="2">
    <location>
        <begin position="1"/>
        <end position="36"/>
    </location>
</feature>
<dbReference type="GeneID" id="115478026"/>
<evidence type="ECO:0000256" key="1">
    <source>
        <dbReference type="SAM" id="Coils"/>
    </source>
</evidence>
<accession>A0A6P7Z6N4</accession>
<keyword evidence="5" id="KW-0808">Transferase</keyword>
<proteinExistence type="predicted"/>
<gene>
    <name evidence="5" type="primary">IKBIP</name>
</gene>
<keyword evidence="1" id="KW-0175">Coiled coil</keyword>
<dbReference type="GO" id="GO:0016301">
    <property type="term" value="F:kinase activity"/>
    <property type="evidence" value="ECO:0007669"/>
    <property type="project" value="UniProtKB-KW"/>
</dbReference>
<evidence type="ECO:0000256" key="2">
    <source>
        <dbReference type="SAM" id="MobiDB-lite"/>
    </source>
</evidence>
<keyword evidence="3" id="KW-0472">Membrane</keyword>
<sequence length="328" mass="37259">MSAVGPRRRRRTATEVVEEEDSGERQRKRGDPVGGPRVLWPEPRTVLCLLCVAACGLLVGLVFQQSTSFADVLKRLQLLQLKDSELNALKERLHFVSEKLGTSEDHVEEIIVSAALVARLEQQVSRVRNTIHGFQTSQEKILQQLQNLQEKLHNAADTCRLHQDEVYLSLVNLKSEVKSIHSHITSEINTAEQGVKLLTERVKELDDGTRRNIQTIRRQEEGELFHVKKQLEQGSKITEKLEAEQSTLFARDTDLNQQLSEYKPKLSECKNHLAAVERAVLSILRVSNELLSMTKRTDGITIQTFNTEKSMLKVVGEIKNMQQALERV</sequence>
<keyword evidence="3" id="KW-1133">Transmembrane helix</keyword>
<feature type="transmembrane region" description="Helical" evidence="3">
    <location>
        <begin position="46"/>
        <end position="63"/>
    </location>
</feature>
<organism evidence="4 5">
    <name type="scientific">Microcaecilia unicolor</name>
    <dbReference type="NCBI Taxonomy" id="1415580"/>
    <lineage>
        <taxon>Eukaryota</taxon>
        <taxon>Metazoa</taxon>
        <taxon>Chordata</taxon>
        <taxon>Craniata</taxon>
        <taxon>Vertebrata</taxon>
        <taxon>Euteleostomi</taxon>
        <taxon>Amphibia</taxon>
        <taxon>Gymnophiona</taxon>
        <taxon>Siphonopidae</taxon>
        <taxon>Microcaecilia</taxon>
    </lineage>
</organism>
<keyword evidence="3" id="KW-0812">Transmembrane</keyword>
<evidence type="ECO:0000256" key="3">
    <source>
        <dbReference type="SAM" id="Phobius"/>
    </source>
</evidence>
<feature type="coiled-coil region" evidence="1">
    <location>
        <begin position="138"/>
        <end position="165"/>
    </location>
</feature>
<dbReference type="AlphaFoldDB" id="A0A6P7Z6N4"/>
<dbReference type="InterPro" id="IPR024152">
    <property type="entry name" value="Inh_kappa-B_kinase-int"/>
</dbReference>
<evidence type="ECO:0000313" key="4">
    <source>
        <dbReference type="Proteomes" id="UP000515156"/>
    </source>
</evidence>
<dbReference type="PANTHER" id="PTHR21734">
    <property type="entry name" value="INHIBITOR OF NUCLEAR FACTOR KAPPA-B KINASE-INTERACTING PROTEIN"/>
    <property type="match status" value="1"/>
</dbReference>
<protein>
    <submittedName>
        <fullName evidence="5">Inhibitor of nuclear factor kappa-B kinase-interacting protein isoform X2</fullName>
    </submittedName>
</protein>
<name>A0A6P7Z6N4_9AMPH</name>
<dbReference type="Proteomes" id="UP000515156">
    <property type="component" value="Chromosome 9"/>
</dbReference>
<dbReference type="PANTHER" id="PTHR21734:SF11">
    <property type="entry name" value="INHIBITOR OF NUCLEAR FACTOR KAPPA-B KINASE-INTERACTING PROTEIN"/>
    <property type="match status" value="1"/>
</dbReference>
<reference evidence="5" key="1">
    <citation type="submission" date="2025-08" db="UniProtKB">
        <authorList>
            <consortium name="RefSeq"/>
        </authorList>
    </citation>
    <scope>IDENTIFICATION</scope>
</reference>
<keyword evidence="4" id="KW-1185">Reference proteome</keyword>
<evidence type="ECO:0000313" key="5">
    <source>
        <dbReference type="RefSeq" id="XP_030071085.1"/>
    </source>
</evidence>
<dbReference type="RefSeq" id="XP_030071085.1">
    <property type="nucleotide sequence ID" value="XM_030215225.1"/>
</dbReference>